<keyword evidence="2" id="KW-1185">Reference proteome</keyword>
<reference evidence="1 2" key="1">
    <citation type="submission" date="2024-10" db="EMBL/GenBank/DDBJ databases">
        <title>The Natural Products Discovery Center: Release of the First 8490 Sequenced Strains for Exploring Actinobacteria Biosynthetic Diversity.</title>
        <authorList>
            <person name="Kalkreuter E."/>
            <person name="Kautsar S.A."/>
            <person name="Yang D."/>
            <person name="Bader C.D."/>
            <person name="Teijaro C.N."/>
            <person name="Fluegel L."/>
            <person name="Davis C.M."/>
            <person name="Simpson J.R."/>
            <person name="Lauterbach L."/>
            <person name="Steele A.D."/>
            <person name="Gui C."/>
            <person name="Meng S."/>
            <person name="Li G."/>
            <person name="Viehrig K."/>
            <person name="Ye F."/>
            <person name="Su P."/>
            <person name="Kiefer A.F."/>
            <person name="Nichols A."/>
            <person name="Cepeda A.J."/>
            <person name="Yan W."/>
            <person name="Fan B."/>
            <person name="Jiang Y."/>
            <person name="Adhikari A."/>
            <person name="Zheng C.-J."/>
            <person name="Schuster L."/>
            <person name="Cowan T.M."/>
            <person name="Smanski M.J."/>
            <person name="Chevrette M.G."/>
            <person name="De Carvalho L.P.S."/>
            <person name="Shen B."/>
        </authorList>
    </citation>
    <scope>NUCLEOTIDE SEQUENCE [LARGE SCALE GENOMIC DNA]</scope>
    <source>
        <strain evidence="1 2">NPDC019275</strain>
    </source>
</reference>
<gene>
    <name evidence="1" type="ORF">ACH49W_22035</name>
</gene>
<proteinExistence type="predicted"/>
<evidence type="ECO:0000313" key="2">
    <source>
        <dbReference type="Proteomes" id="UP001611415"/>
    </source>
</evidence>
<dbReference type="EMBL" id="JBIRYO010000014">
    <property type="protein sequence ID" value="MFI2476065.1"/>
    <property type="molecule type" value="Genomic_DNA"/>
</dbReference>
<accession>A0ABW7X4N0</accession>
<dbReference type="Pfam" id="PF05973">
    <property type="entry name" value="Gp49"/>
    <property type="match status" value="1"/>
</dbReference>
<evidence type="ECO:0000313" key="1">
    <source>
        <dbReference type="EMBL" id="MFI2476065.1"/>
    </source>
</evidence>
<name>A0ABW7X4N0_9NOCA</name>
<protein>
    <submittedName>
        <fullName evidence="1">Type II toxin-antitoxin system RelE/ParE family toxin</fullName>
    </submittedName>
</protein>
<dbReference type="InterPro" id="IPR009241">
    <property type="entry name" value="HigB-like"/>
</dbReference>
<dbReference type="Proteomes" id="UP001611415">
    <property type="component" value="Unassembled WGS sequence"/>
</dbReference>
<organism evidence="1 2">
    <name type="scientific">Nocardia xishanensis</name>
    <dbReference type="NCBI Taxonomy" id="238964"/>
    <lineage>
        <taxon>Bacteria</taxon>
        <taxon>Bacillati</taxon>
        <taxon>Actinomycetota</taxon>
        <taxon>Actinomycetes</taxon>
        <taxon>Mycobacteriales</taxon>
        <taxon>Nocardiaceae</taxon>
        <taxon>Nocardia</taxon>
    </lineage>
</organism>
<sequence length="69" mass="8164">MNWGEVELEPEVVRWFRSLSHDDQETAAFYVDLLAQRGALLGEPYTRQLNGKLRELRFHLSRDAVRITY</sequence>
<comment type="caution">
    <text evidence="1">The sequence shown here is derived from an EMBL/GenBank/DDBJ whole genome shotgun (WGS) entry which is preliminary data.</text>
</comment>
<dbReference type="RefSeq" id="WP_397093386.1">
    <property type="nucleotide sequence ID" value="NZ_JBIRYO010000014.1"/>
</dbReference>